<dbReference type="EMBL" id="BOOW01000010">
    <property type="protein sequence ID" value="GII91580.1"/>
    <property type="molecule type" value="Genomic_DNA"/>
</dbReference>
<evidence type="ECO:0000313" key="2">
    <source>
        <dbReference type="Proteomes" id="UP000606172"/>
    </source>
</evidence>
<reference evidence="1" key="1">
    <citation type="submission" date="2021-01" db="EMBL/GenBank/DDBJ databases">
        <title>Whole genome shotgun sequence of Sinosporangium siamense NBRC 109515.</title>
        <authorList>
            <person name="Komaki H."/>
            <person name="Tamura T."/>
        </authorList>
    </citation>
    <scope>NUCLEOTIDE SEQUENCE</scope>
    <source>
        <strain evidence="1">NBRC 109515</strain>
    </source>
</reference>
<organism evidence="1 2">
    <name type="scientific">Sinosporangium siamense</name>
    <dbReference type="NCBI Taxonomy" id="1367973"/>
    <lineage>
        <taxon>Bacteria</taxon>
        <taxon>Bacillati</taxon>
        <taxon>Actinomycetota</taxon>
        <taxon>Actinomycetes</taxon>
        <taxon>Streptosporangiales</taxon>
        <taxon>Streptosporangiaceae</taxon>
        <taxon>Sinosporangium</taxon>
    </lineage>
</organism>
<sequence length="220" mass="21634">MRLPSDRIGVLVSLPGNDPALAEAAASAGADGLKVHINIEHRASGTAFGSLDQEADRLRAVLAVGLPTGLVVGGAGTVSPGETRSASVMGFDYFDVYASHAPAGYVADCGEVTPMVALGPADGPADAAALVAAGVRALEMSTLDPALYGTALSLGTLARVSAVRGAVGVPLVVPAQHRLTPADLPALVEAGASAVLLGAVVTGPTPEGIAAAVKAFRGAL</sequence>
<dbReference type="Proteomes" id="UP000606172">
    <property type="component" value="Unassembled WGS sequence"/>
</dbReference>
<keyword evidence="2" id="KW-1185">Reference proteome</keyword>
<gene>
    <name evidence="1" type="ORF">Ssi02_18110</name>
</gene>
<name>A0A919REZ6_9ACTN</name>
<dbReference type="RefSeq" id="WP_204023300.1">
    <property type="nucleotide sequence ID" value="NZ_BOOW01000010.1"/>
</dbReference>
<proteinExistence type="predicted"/>
<evidence type="ECO:0000313" key="1">
    <source>
        <dbReference type="EMBL" id="GII91580.1"/>
    </source>
</evidence>
<comment type="caution">
    <text evidence="1">The sequence shown here is derived from an EMBL/GenBank/DDBJ whole genome shotgun (WGS) entry which is preliminary data.</text>
</comment>
<dbReference type="SUPFAM" id="SSF51391">
    <property type="entry name" value="Thiamin phosphate synthase"/>
    <property type="match status" value="1"/>
</dbReference>
<dbReference type="AlphaFoldDB" id="A0A919REZ6"/>
<dbReference type="InterPro" id="IPR036206">
    <property type="entry name" value="ThiamineP_synth_sf"/>
</dbReference>
<accession>A0A919REZ6</accession>
<protein>
    <submittedName>
        <fullName evidence="1">Uncharacterized protein</fullName>
    </submittedName>
</protein>